<organism evidence="3 4">
    <name type="scientific">Methylomonas defluvii</name>
    <dbReference type="NCBI Taxonomy" id="3045149"/>
    <lineage>
        <taxon>Bacteria</taxon>
        <taxon>Pseudomonadati</taxon>
        <taxon>Pseudomonadota</taxon>
        <taxon>Gammaproteobacteria</taxon>
        <taxon>Methylococcales</taxon>
        <taxon>Methylococcaceae</taxon>
        <taxon>Methylomonas</taxon>
    </lineage>
</organism>
<name>A0ABU4UIE8_9GAMM</name>
<evidence type="ECO:0000313" key="4">
    <source>
        <dbReference type="Proteomes" id="UP001284537"/>
    </source>
</evidence>
<keyword evidence="4" id="KW-1185">Reference proteome</keyword>
<keyword evidence="2" id="KW-0472">Membrane</keyword>
<gene>
    <name evidence="3" type="ORF">QLH52_18330</name>
</gene>
<proteinExistence type="predicted"/>
<keyword evidence="2" id="KW-0812">Transmembrane</keyword>
<accession>A0ABU4UIE8</accession>
<feature type="transmembrane region" description="Helical" evidence="2">
    <location>
        <begin position="6"/>
        <end position="25"/>
    </location>
</feature>
<feature type="transmembrane region" description="Helical" evidence="2">
    <location>
        <begin position="56"/>
        <end position="77"/>
    </location>
</feature>
<dbReference type="Proteomes" id="UP001284537">
    <property type="component" value="Unassembled WGS sequence"/>
</dbReference>
<reference evidence="3 4" key="1">
    <citation type="submission" date="2023-11" db="EMBL/GenBank/DDBJ databases">
        <authorList>
            <person name="Ouyang M.-Y."/>
        </authorList>
    </citation>
    <scope>NUCLEOTIDE SEQUENCE [LARGE SCALE GENOMIC DNA]</scope>
    <source>
        <strain evidence="3 4">OY6</strain>
    </source>
</reference>
<evidence type="ECO:0000256" key="2">
    <source>
        <dbReference type="SAM" id="Phobius"/>
    </source>
</evidence>
<evidence type="ECO:0000313" key="3">
    <source>
        <dbReference type="EMBL" id="MDX8129262.1"/>
    </source>
</evidence>
<dbReference type="EMBL" id="JAXARY010000019">
    <property type="protein sequence ID" value="MDX8129262.1"/>
    <property type="molecule type" value="Genomic_DNA"/>
</dbReference>
<evidence type="ECO:0000256" key="1">
    <source>
        <dbReference type="SAM" id="MobiDB-lite"/>
    </source>
</evidence>
<feature type="region of interest" description="Disordered" evidence="1">
    <location>
        <begin position="85"/>
        <end position="106"/>
    </location>
</feature>
<protein>
    <submittedName>
        <fullName evidence="3">Uncharacterized protein</fullName>
    </submittedName>
</protein>
<keyword evidence="2" id="KW-1133">Transmembrane helix</keyword>
<dbReference type="RefSeq" id="WP_319962503.1">
    <property type="nucleotide sequence ID" value="NZ_JAXARY010000019.1"/>
</dbReference>
<comment type="caution">
    <text evidence="3">The sequence shown here is derived from an EMBL/GenBank/DDBJ whole genome shotgun (WGS) entry which is preliminary data.</text>
</comment>
<sequence>MNSNEILILYVLTPLLFGFLIGFIIRRDFQFLKIIQIGAALALAGKSMVQMKASQSISLIIVASGIFVLGIGVSFAIKHAIHNKPNTDKNKNIQDLVKDKSENTKNRHVSVLDRYK</sequence>